<dbReference type="InParanoid" id="F4RM65"/>
<sequence>MSQYATYTKVVNAWVHSDQLYLSSASGEALRNTPPVTPQMLAVGGNGTAGVNSGLTEYLSNNRGKRFGIGILDWYASSPKFVLISGSNPKLNFIVLLPLFNSNVKKTENLDCMSKILNKEISGYIHSSGQDEQRKLHVLFTS</sequence>
<dbReference type="Proteomes" id="UP000001072">
    <property type="component" value="Unassembled WGS sequence"/>
</dbReference>
<gene>
    <name evidence="1" type="ORF">MELLADRAFT_106647</name>
</gene>
<dbReference type="GeneID" id="18922956"/>
<evidence type="ECO:0000313" key="2">
    <source>
        <dbReference type="Proteomes" id="UP000001072"/>
    </source>
</evidence>
<accession>F4RM65</accession>
<dbReference type="EMBL" id="GL883108">
    <property type="protein sequence ID" value="EGG06522.1"/>
    <property type="molecule type" value="Genomic_DNA"/>
</dbReference>
<protein>
    <submittedName>
        <fullName evidence="1">Uncharacterized protein</fullName>
    </submittedName>
</protein>
<dbReference type="RefSeq" id="XP_007410356.1">
    <property type="nucleotide sequence ID" value="XM_007410294.1"/>
</dbReference>
<keyword evidence="2" id="KW-1185">Reference proteome</keyword>
<proteinExistence type="predicted"/>
<dbReference type="VEuPathDB" id="FungiDB:MELLADRAFT_106647"/>
<dbReference type="KEGG" id="mlr:MELLADRAFT_106647"/>
<evidence type="ECO:0000313" key="1">
    <source>
        <dbReference type="EMBL" id="EGG06522.1"/>
    </source>
</evidence>
<organism evidence="2">
    <name type="scientific">Melampsora larici-populina (strain 98AG31 / pathotype 3-4-7)</name>
    <name type="common">Poplar leaf rust fungus</name>
    <dbReference type="NCBI Taxonomy" id="747676"/>
    <lineage>
        <taxon>Eukaryota</taxon>
        <taxon>Fungi</taxon>
        <taxon>Dikarya</taxon>
        <taxon>Basidiomycota</taxon>
        <taxon>Pucciniomycotina</taxon>
        <taxon>Pucciniomycetes</taxon>
        <taxon>Pucciniales</taxon>
        <taxon>Melampsoraceae</taxon>
        <taxon>Melampsora</taxon>
    </lineage>
</organism>
<dbReference type="OrthoDB" id="1046782at2759"/>
<reference evidence="2" key="1">
    <citation type="journal article" date="2011" name="Proc. Natl. Acad. Sci. U.S.A.">
        <title>Obligate biotrophy features unraveled by the genomic analysis of rust fungi.</title>
        <authorList>
            <person name="Duplessis S."/>
            <person name="Cuomo C.A."/>
            <person name="Lin Y.-C."/>
            <person name="Aerts A."/>
            <person name="Tisserant E."/>
            <person name="Veneault-Fourrey C."/>
            <person name="Joly D.L."/>
            <person name="Hacquard S."/>
            <person name="Amselem J."/>
            <person name="Cantarel B.L."/>
            <person name="Chiu R."/>
            <person name="Coutinho P.M."/>
            <person name="Feau N."/>
            <person name="Field M."/>
            <person name="Frey P."/>
            <person name="Gelhaye E."/>
            <person name="Goldberg J."/>
            <person name="Grabherr M.G."/>
            <person name="Kodira C.D."/>
            <person name="Kohler A."/>
            <person name="Kuees U."/>
            <person name="Lindquist E.A."/>
            <person name="Lucas S.M."/>
            <person name="Mago R."/>
            <person name="Mauceli E."/>
            <person name="Morin E."/>
            <person name="Murat C."/>
            <person name="Pangilinan J.L."/>
            <person name="Park R."/>
            <person name="Pearson M."/>
            <person name="Quesneville H."/>
            <person name="Rouhier N."/>
            <person name="Sakthikumar S."/>
            <person name="Salamov A.A."/>
            <person name="Schmutz J."/>
            <person name="Selles B."/>
            <person name="Shapiro H."/>
            <person name="Tanguay P."/>
            <person name="Tuskan G.A."/>
            <person name="Henrissat B."/>
            <person name="Van de Peer Y."/>
            <person name="Rouze P."/>
            <person name="Ellis J.G."/>
            <person name="Dodds P.N."/>
            <person name="Schein J.E."/>
            <person name="Zhong S."/>
            <person name="Hamelin R.C."/>
            <person name="Grigoriev I.V."/>
            <person name="Szabo L.J."/>
            <person name="Martin F."/>
        </authorList>
    </citation>
    <scope>NUCLEOTIDE SEQUENCE [LARGE SCALE GENOMIC DNA]</scope>
    <source>
        <strain evidence="2">98AG31 / pathotype 3-4-7</strain>
    </source>
</reference>
<name>F4RM65_MELLP</name>
<dbReference type="AlphaFoldDB" id="F4RM65"/>
<dbReference type="HOGENOM" id="CLU_1816222_0_0_1"/>